<evidence type="ECO:0000256" key="1">
    <source>
        <dbReference type="SAM" id="MobiDB-lite"/>
    </source>
</evidence>
<accession>A0ABQ3DE45</accession>
<organism evidence="2 3">
    <name type="scientific">Streptomyces canarius</name>
    <dbReference type="NCBI Taxonomy" id="285453"/>
    <lineage>
        <taxon>Bacteria</taxon>
        <taxon>Bacillati</taxon>
        <taxon>Actinomycetota</taxon>
        <taxon>Actinomycetes</taxon>
        <taxon>Kitasatosporales</taxon>
        <taxon>Streptomycetaceae</taxon>
        <taxon>Streptomyces</taxon>
    </lineage>
</organism>
<gene>
    <name evidence="2" type="ORF">GCM10010345_93730</name>
</gene>
<dbReference type="Proteomes" id="UP000653644">
    <property type="component" value="Unassembled WGS sequence"/>
</dbReference>
<reference evidence="3" key="1">
    <citation type="journal article" date="2019" name="Int. J. Syst. Evol. Microbiol.">
        <title>The Global Catalogue of Microorganisms (GCM) 10K type strain sequencing project: providing services to taxonomists for standard genome sequencing and annotation.</title>
        <authorList>
            <consortium name="The Broad Institute Genomics Platform"/>
            <consortium name="The Broad Institute Genome Sequencing Center for Infectious Disease"/>
            <person name="Wu L."/>
            <person name="Ma J."/>
        </authorList>
    </citation>
    <scope>NUCLEOTIDE SEQUENCE [LARGE SCALE GENOMIC DNA]</scope>
    <source>
        <strain evidence="3">JCM 4733</strain>
    </source>
</reference>
<comment type="caution">
    <text evidence="2">The sequence shown here is derived from an EMBL/GenBank/DDBJ whole genome shotgun (WGS) entry which is preliminary data.</text>
</comment>
<name>A0ABQ3DE45_9ACTN</name>
<feature type="region of interest" description="Disordered" evidence="1">
    <location>
        <begin position="1"/>
        <end position="49"/>
    </location>
</feature>
<proteinExistence type="predicted"/>
<evidence type="ECO:0000313" key="3">
    <source>
        <dbReference type="Proteomes" id="UP000653644"/>
    </source>
</evidence>
<dbReference type="EMBL" id="BMVN01000121">
    <property type="protein sequence ID" value="GHA77234.1"/>
    <property type="molecule type" value="Genomic_DNA"/>
</dbReference>
<protein>
    <submittedName>
        <fullName evidence="2">Uncharacterized protein</fullName>
    </submittedName>
</protein>
<evidence type="ECO:0000313" key="2">
    <source>
        <dbReference type="EMBL" id="GHA77234.1"/>
    </source>
</evidence>
<sequence length="49" mass="5096">MGRAGRAPKASRASGRQESATAVRHAREKAGVTVRPKGLEDDGYAADEG</sequence>
<keyword evidence="3" id="KW-1185">Reference proteome</keyword>